<dbReference type="PANTHER" id="PTHR43265:SF1">
    <property type="entry name" value="ESTERASE ESTD"/>
    <property type="match status" value="1"/>
</dbReference>
<dbReference type="RefSeq" id="WP_013786652.1">
    <property type="nucleotide sequence ID" value="NC_015554.1"/>
</dbReference>
<dbReference type="Gene3D" id="3.40.50.1820">
    <property type="entry name" value="alpha/beta hydrolase"/>
    <property type="match status" value="1"/>
</dbReference>
<keyword evidence="1" id="KW-0732">Signal</keyword>
<name>F5ZFY5_ALTNA</name>
<dbReference type="SUPFAM" id="SSF53474">
    <property type="entry name" value="alpha/beta-Hydrolases"/>
    <property type="match status" value="1"/>
</dbReference>
<dbReference type="eggNOG" id="COG1073">
    <property type="taxonomic scope" value="Bacteria"/>
</dbReference>
<proteinExistence type="predicted"/>
<feature type="signal peptide" evidence="1">
    <location>
        <begin position="1"/>
        <end position="20"/>
    </location>
</feature>
<dbReference type="EMBL" id="CP002339">
    <property type="protein sequence ID" value="AEF05753.1"/>
    <property type="molecule type" value="Genomic_DNA"/>
</dbReference>
<dbReference type="PANTHER" id="PTHR43265">
    <property type="entry name" value="ESTERASE ESTD"/>
    <property type="match status" value="1"/>
</dbReference>
<dbReference type="InterPro" id="IPR000383">
    <property type="entry name" value="Xaa-Pro-like_dom"/>
</dbReference>
<protein>
    <recommendedName>
        <fullName evidence="2">Xaa-Pro dipeptidyl-peptidase-like domain-containing protein</fullName>
    </recommendedName>
</protein>
<evidence type="ECO:0000256" key="1">
    <source>
        <dbReference type="SAM" id="SignalP"/>
    </source>
</evidence>
<sequence length="325" mass="37602">MVSKLMLFLIAVVVSLSSKAEKVWIDTGHSKLAGHYIPTQSDLKSKGVAIFVHGDGPLNFDAEGYYRPIWELFLDNGYAILSWDKPGVGNSEGDWQFQSMKDRQVNVESAISLLRHQYGFTIDQIGIIGFSQAGWVIPQVANKHKRLRFIIGVGIALNWKEQSWYLTRTQLEQEKASISKIRRSYQNHISEFKLLEEKPSYERYLRETSQKSEVVSEKRYHFLLRNYKSDSRQPLSVLSQPTLVLLGQKDRNTDVAKTYRHLKKVLNPARKQEVFLLKDATHGLLKYPEFDGEINFLFWLRLILLEDEAFADGFLDTIERFINTL</sequence>
<dbReference type="InterPro" id="IPR029058">
    <property type="entry name" value="AB_hydrolase_fold"/>
</dbReference>
<dbReference type="Pfam" id="PF02129">
    <property type="entry name" value="Peptidase_S15"/>
    <property type="match status" value="1"/>
</dbReference>
<dbReference type="HOGENOM" id="CLU_046683_0_0_6"/>
<gene>
    <name evidence="3" type="ordered locus">ambt_21310</name>
</gene>
<keyword evidence="4" id="KW-1185">Reference proteome</keyword>
<accession>F5ZFY5</accession>
<reference evidence="3 4" key="1">
    <citation type="journal article" date="2011" name="J. Bacteriol.">
        <title>Complete genome sequence of the polycyclic aromatic hydrocarbon-degrading bacterium Alteromonas sp. strain SN2.</title>
        <authorList>
            <person name="Jin H.M."/>
            <person name="Jeong H."/>
            <person name="Moon E.J."/>
            <person name="Math R.K."/>
            <person name="Lee K."/>
            <person name="Kim H.J."/>
            <person name="Jeon C.O."/>
            <person name="Oh T.K."/>
            <person name="Kim J.F."/>
        </authorList>
    </citation>
    <scope>NUCLEOTIDE SEQUENCE [LARGE SCALE GENOMIC DNA]</scope>
    <source>
        <strain evidence="4">JCM 17741 / KACC 18427 / KCTC 11700BP / SN2</strain>
    </source>
</reference>
<feature type="chain" id="PRO_5003330637" description="Xaa-Pro dipeptidyl-peptidase-like domain-containing protein" evidence="1">
    <location>
        <begin position="21"/>
        <end position="325"/>
    </location>
</feature>
<organism evidence="3 4">
    <name type="scientific">Alteromonas naphthalenivorans</name>
    <dbReference type="NCBI Taxonomy" id="715451"/>
    <lineage>
        <taxon>Bacteria</taxon>
        <taxon>Pseudomonadati</taxon>
        <taxon>Pseudomonadota</taxon>
        <taxon>Gammaproteobacteria</taxon>
        <taxon>Alteromonadales</taxon>
        <taxon>Alteromonadaceae</taxon>
        <taxon>Alteromonas/Salinimonas group</taxon>
        <taxon>Alteromonas</taxon>
    </lineage>
</organism>
<dbReference type="InterPro" id="IPR053145">
    <property type="entry name" value="AB_hydrolase_Est10"/>
</dbReference>
<feature type="domain" description="Xaa-Pro dipeptidyl-peptidase-like" evidence="2">
    <location>
        <begin position="64"/>
        <end position="265"/>
    </location>
</feature>
<dbReference type="AlphaFoldDB" id="F5ZFY5"/>
<evidence type="ECO:0000313" key="3">
    <source>
        <dbReference type="EMBL" id="AEF05753.1"/>
    </source>
</evidence>
<dbReference type="OrthoDB" id="9765647at2"/>
<dbReference type="KEGG" id="alt:ambt_21310"/>
<dbReference type="Proteomes" id="UP000000683">
    <property type="component" value="Chromosome"/>
</dbReference>
<dbReference type="GO" id="GO:0052689">
    <property type="term" value="F:carboxylic ester hydrolase activity"/>
    <property type="evidence" value="ECO:0007669"/>
    <property type="project" value="TreeGrafter"/>
</dbReference>
<evidence type="ECO:0000313" key="4">
    <source>
        <dbReference type="Proteomes" id="UP000000683"/>
    </source>
</evidence>
<evidence type="ECO:0000259" key="2">
    <source>
        <dbReference type="Pfam" id="PF02129"/>
    </source>
</evidence>